<dbReference type="EMBL" id="KU942388">
    <property type="protein sequence ID" value="AMY61252.1"/>
    <property type="molecule type" value="mRNA"/>
</dbReference>
<name>A0A165QWW8_9APIA</name>
<keyword evidence="3" id="KW-0949">S-adenosyl-L-methionine</keyword>
<sequence length="360" mass="40036">MEPMINVTPSEAEEACLFAMQLATASVLPMVLKAAIELDLLEIIAKAGPGAYVTPNELASILPTSNPDAPLMLDRILRVLASYLVLKCKLIELPNGLLVRTYGLMPVCKYLIKNEDGVSMAPLSLFVNDKIMMESWYYLKDAVLDGGLPFNKAFVMNIYDYTGTDPRFNMIFNQAMKDHSTIIMNKILENYNGFEGLGSLVDVAGGTGASLDIIISKYPTIKGINFDLPHVVKDASSYNNGVEHVGGDMFISVPKGEAIFLKWICHNWTDEECLKILINCYQALTDDGKVVVAESILREKPETSLVTKTVLHFDAIMLIDVPGGRERTEKEFEDLAKRAGFKHFHKSCCAFNIWIMEFCK</sequence>
<dbReference type="InterPro" id="IPR001077">
    <property type="entry name" value="COMT_C"/>
</dbReference>
<evidence type="ECO:0000256" key="2">
    <source>
        <dbReference type="ARBA" id="ARBA00022679"/>
    </source>
</evidence>
<dbReference type="InterPro" id="IPR036388">
    <property type="entry name" value="WH-like_DNA-bd_sf"/>
</dbReference>
<feature type="active site" description="Proton acceptor" evidence="5">
    <location>
        <position position="266"/>
    </location>
</feature>
<comment type="similarity">
    <text evidence="4">Belongs to the class I-like SAM-binding methyltransferase superfamily. Cation-independent O-methyltransferase family. COMT subfamily.</text>
</comment>
<dbReference type="Pfam" id="PF00891">
    <property type="entry name" value="Methyltransf_2"/>
    <property type="match status" value="1"/>
</dbReference>
<evidence type="ECO:0000256" key="4">
    <source>
        <dbReference type="ARBA" id="ARBA00034481"/>
    </source>
</evidence>
<gene>
    <name evidence="8" type="primary">C5-COMT</name>
</gene>
<dbReference type="SUPFAM" id="SSF53335">
    <property type="entry name" value="S-adenosyl-L-methionine-dependent methyltransferases"/>
    <property type="match status" value="1"/>
</dbReference>
<dbReference type="SUPFAM" id="SSF46785">
    <property type="entry name" value="Winged helix' DNA-binding domain"/>
    <property type="match status" value="1"/>
</dbReference>
<dbReference type="Pfam" id="PF08100">
    <property type="entry name" value="Dimerisation"/>
    <property type="match status" value="1"/>
</dbReference>
<dbReference type="GO" id="GO:0046983">
    <property type="term" value="F:protein dimerization activity"/>
    <property type="evidence" value="ECO:0007669"/>
    <property type="project" value="InterPro"/>
</dbReference>
<proteinExistence type="evidence at transcript level"/>
<dbReference type="InterPro" id="IPR016461">
    <property type="entry name" value="COMT-like"/>
</dbReference>
<dbReference type="PIRSF" id="PIRSF005739">
    <property type="entry name" value="O-mtase"/>
    <property type="match status" value="1"/>
</dbReference>
<dbReference type="SMR" id="A0A165QWW8"/>
<dbReference type="FunFam" id="1.10.10.10:FF:000357">
    <property type="entry name" value="Caffeic acid 3-O-methyltransferase"/>
    <property type="match status" value="1"/>
</dbReference>
<dbReference type="InterPro" id="IPR012967">
    <property type="entry name" value="COMT_dimerisation"/>
</dbReference>
<reference evidence="8" key="1">
    <citation type="submission" date="2016-03" db="EMBL/GenBank/DDBJ databases">
        <authorList>
            <person name="Ploux O."/>
        </authorList>
    </citation>
    <scope>NUCLEOTIDE SEQUENCE</scope>
</reference>
<organism evidence="8">
    <name type="scientific">Conioselinum anthriscoides</name>
    <name type="common">Sichuan lovage</name>
    <dbReference type="NCBI Taxonomy" id="3420723"/>
    <lineage>
        <taxon>Eukaryota</taxon>
        <taxon>Viridiplantae</taxon>
        <taxon>Streptophyta</taxon>
        <taxon>Embryophyta</taxon>
        <taxon>Tracheophyta</taxon>
        <taxon>Spermatophyta</taxon>
        <taxon>Magnoliopsida</taxon>
        <taxon>eudicotyledons</taxon>
        <taxon>Gunneridae</taxon>
        <taxon>Pentapetalae</taxon>
        <taxon>asterids</taxon>
        <taxon>campanulids</taxon>
        <taxon>Apiales</taxon>
        <taxon>Apiaceae</taxon>
        <taxon>Apioideae</taxon>
        <taxon>apioid superclade</taxon>
        <taxon>Sinodielsia clade</taxon>
        <taxon>Conioselinum</taxon>
    </lineage>
</organism>
<evidence type="ECO:0000313" key="8">
    <source>
        <dbReference type="EMBL" id="AMY61252.1"/>
    </source>
</evidence>
<evidence type="ECO:0000259" key="7">
    <source>
        <dbReference type="Pfam" id="PF08100"/>
    </source>
</evidence>
<dbReference type="PANTHER" id="PTHR11746">
    <property type="entry name" value="O-METHYLTRANSFERASE"/>
    <property type="match status" value="1"/>
</dbReference>
<protein>
    <submittedName>
        <fullName evidence="8">Caffeic acid-O-methyltransferase</fullName>
    </submittedName>
</protein>
<feature type="domain" description="O-methyltransferase dimerisation" evidence="7">
    <location>
        <begin position="20"/>
        <end position="113"/>
    </location>
</feature>
<dbReference type="InterPro" id="IPR036390">
    <property type="entry name" value="WH_DNA-bd_sf"/>
</dbReference>
<feature type="domain" description="O-methyltransferase C-terminal" evidence="6">
    <location>
        <begin position="136"/>
        <end position="342"/>
    </location>
</feature>
<dbReference type="InterPro" id="IPR029063">
    <property type="entry name" value="SAM-dependent_MTases_sf"/>
</dbReference>
<evidence type="ECO:0000256" key="3">
    <source>
        <dbReference type="ARBA" id="ARBA00022691"/>
    </source>
</evidence>
<keyword evidence="1 8" id="KW-0489">Methyltransferase</keyword>
<dbReference type="GO" id="GO:0009805">
    <property type="term" value="P:coumarin biosynthetic process"/>
    <property type="evidence" value="ECO:0007669"/>
    <property type="project" value="UniProtKB-ARBA"/>
</dbReference>
<dbReference type="GO" id="GO:0008757">
    <property type="term" value="F:S-adenosylmethionine-dependent methyltransferase activity"/>
    <property type="evidence" value="ECO:0007669"/>
    <property type="project" value="UniProtKB-ARBA"/>
</dbReference>
<evidence type="ECO:0000256" key="5">
    <source>
        <dbReference type="PIRSR" id="PIRSR005739-1"/>
    </source>
</evidence>
<accession>A0A165QWW8</accession>
<dbReference type="GO" id="GO:0032259">
    <property type="term" value="P:methylation"/>
    <property type="evidence" value="ECO:0007669"/>
    <property type="project" value="UniProtKB-KW"/>
</dbReference>
<dbReference type="AlphaFoldDB" id="A0A165QWW8"/>
<evidence type="ECO:0000259" key="6">
    <source>
        <dbReference type="Pfam" id="PF00891"/>
    </source>
</evidence>
<dbReference type="PROSITE" id="PS51683">
    <property type="entry name" value="SAM_OMT_II"/>
    <property type="match status" value="1"/>
</dbReference>
<dbReference type="FunFam" id="3.40.50.150:FF:000061">
    <property type="entry name" value="Caffeic acid O-methyltransferase"/>
    <property type="match status" value="1"/>
</dbReference>
<dbReference type="GO" id="GO:0008171">
    <property type="term" value="F:O-methyltransferase activity"/>
    <property type="evidence" value="ECO:0007669"/>
    <property type="project" value="InterPro"/>
</dbReference>
<dbReference type="Gene3D" id="3.40.50.150">
    <property type="entry name" value="Vaccinia Virus protein VP39"/>
    <property type="match status" value="1"/>
</dbReference>
<keyword evidence="2 8" id="KW-0808">Transferase</keyword>
<evidence type="ECO:0000256" key="1">
    <source>
        <dbReference type="ARBA" id="ARBA00022603"/>
    </source>
</evidence>
<dbReference type="Gene3D" id="1.10.10.10">
    <property type="entry name" value="Winged helix-like DNA-binding domain superfamily/Winged helix DNA-binding domain"/>
    <property type="match status" value="1"/>
</dbReference>